<evidence type="ECO:0000256" key="1">
    <source>
        <dbReference type="SAM" id="MobiDB-lite"/>
    </source>
</evidence>
<reference evidence="3" key="1">
    <citation type="journal article" date="2020" name="Stud. Mycol.">
        <title>101 Dothideomycetes genomes: a test case for predicting lifestyles and emergence of pathogens.</title>
        <authorList>
            <person name="Haridas S."/>
            <person name="Albert R."/>
            <person name="Binder M."/>
            <person name="Bloem J."/>
            <person name="Labutti K."/>
            <person name="Salamov A."/>
            <person name="Andreopoulos B."/>
            <person name="Baker S."/>
            <person name="Barry K."/>
            <person name="Bills G."/>
            <person name="Bluhm B."/>
            <person name="Cannon C."/>
            <person name="Castanera R."/>
            <person name="Culley D."/>
            <person name="Daum C."/>
            <person name="Ezra D."/>
            <person name="Gonzalez J."/>
            <person name="Henrissat B."/>
            <person name="Kuo A."/>
            <person name="Liang C."/>
            <person name="Lipzen A."/>
            <person name="Lutzoni F."/>
            <person name="Magnuson J."/>
            <person name="Mondo S."/>
            <person name="Nolan M."/>
            <person name="Ohm R."/>
            <person name="Pangilinan J."/>
            <person name="Park H.-J."/>
            <person name="Ramirez L."/>
            <person name="Alfaro M."/>
            <person name="Sun H."/>
            <person name="Tritt A."/>
            <person name="Yoshinaga Y."/>
            <person name="Zwiers L.-H."/>
            <person name="Turgeon B."/>
            <person name="Goodwin S."/>
            <person name="Spatafora J."/>
            <person name="Crous P."/>
            <person name="Grigoriev I."/>
        </authorList>
    </citation>
    <scope>NUCLEOTIDE SEQUENCE</scope>
    <source>
        <strain evidence="3">CBS 122368</strain>
    </source>
</reference>
<keyword evidence="2" id="KW-0812">Transmembrane</keyword>
<gene>
    <name evidence="3" type="ORF">BU26DRAFT_157778</name>
</gene>
<feature type="region of interest" description="Disordered" evidence="1">
    <location>
        <begin position="138"/>
        <end position="167"/>
    </location>
</feature>
<evidence type="ECO:0000256" key="2">
    <source>
        <dbReference type="SAM" id="Phobius"/>
    </source>
</evidence>
<keyword evidence="4" id="KW-1185">Reference proteome</keyword>
<dbReference type="RefSeq" id="XP_033677273.1">
    <property type="nucleotide sequence ID" value="XM_033820087.1"/>
</dbReference>
<keyword evidence="2" id="KW-1133">Transmembrane helix</keyword>
<dbReference type="Proteomes" id="UP000800094">
    <property type="component" value="Unassembled WGS sequence"/>
</dbReference>
<feature type="transmembrane region" description="Helical" evidence="2">
    <location>
        <begin position="41"/>
        <end position="68"/>
    </location>
</feature>
<evidence type="ECO:0000313" key="3">
    <source>
        <dbReference type="EMBL" id="KAF2242269.1"/>
    </source>
</evidence>
<dbReference type="EMBL" id="ML987208">
    <property type="protein sequence ID" value="KAF2242269.1"/>
    <property type="molecule type" value="Genomic_DNA"/>
</dbReference>
<name>A0A6A6HWH2_9PLEO</name>
<proteinExistence type="predicted"/>
<protein>
    <submittedName>
        <fullName evidence="3">Uncharacterized protein</fullName>
    </submittedName>
</protein>
<accession>A0A6A6HWH2</accession>
<organism evidence="3 4">
    <name type="scientific">Trematosphaeria pertusa</name>
    <dbReference type="NCBI Taxonomy" id="390896"/>
    <lineage>
        <taxon>Eukaryota</taxon>
        <taxon>Fungi</taxon>
        <taxon>Dikarya</taxon>
        <taxon>Ascomycota</taxon>
        <taxon>Pezizomycotina</taxon>
        <taxon>Dothideomycetes</taxon>
        <taxon>Pleosporomycetidae</taxon>
        <taxon>Pleosporales</taxon>
        <taxon>Massarineae</taxon>
        <taxon>Trematosphaeriaceae</taxon>
        <taxon>Trematosphaeria</taxon>
    </lineage>
</organism>
<sequence>MSPRHGIVVHPGAAIDFSALARPIPRPSNLLARATSTGTTIGGIIFIIVLVLIVIGIIFAAVVLILIWKNKAQRRKRQRQMEATKPAARHEYRVLEDTESGNGGLHELPQDNQVGDPVPYQTVELQADVNEVPRVQQLDGYTAPPKPNNQPTELPSEAHVVVRDTYR</sequence>
<dbReference type="AlphaFoldDB" id="A0A6A6HWH2"/>
<keyword evidence="2" id="KW-0472">Membrane</keyword>
<dbReference type="OrthoDB" id="3777306at2759"/>
<dbReference type="GeneID" id="54573417"/>
<evidence type="ECO:0000313" key="4">
    <source>
        <dbReference type="Proteomes" id="UP000800094"/>
    </source>
</evidence>